<dbReference type="SMART" id="SM00382">
    <property type="entry name" value="AAA"/>
    <property type="match status" value="1"/>
</dbReference>
<dbReference type="PROSITE" id="PS50893">
    <property type="entry name" value="ABC_TRANSPORTER_2"/>
    <property type="match status" value="1"/>
</dbReference>
<dbReference type="SUPFAM" id="SSF90123">
    <property type="entry name" value="ABC transporter transmembrane region"/>
    <property type="match status" value="1"/>
</dbReference>
<feature type="transmembrane region" description="Helical" evidence="7">
    <location>
        <begin position="293"/>
        <end position="315"/>
    </location>
</feature>
<evidence type="ECO:0000256" key="3">
    <source>
        <dbReference type="ARBA" id="ARBA00022741"/>
    </source>
</evidence>
<evidence type="ECO:0000259" key="9">
    <source>
        <dbReference type="PROSITE" id="PS50929"/>
    </source>
</evidence>
<keyword evidence="4" id="KW-0067">ATP-binding</keyword>
<gene>
    <name evidence="10" type="ORF">Aca07nite_54130</name>
</gene>
<dbReference type="InterPro" id="IPR036640">
    <property type="entry name" value="ABC1_TM_sf"/>
</dbReference>
<dbReference type="PROSITE" id="PS50929">
    <property type="entry name" value="ABC_TM1F"/>
    <property type="match status" value="1"/>
</dbReference>
<name>A0ABQ3WPL1_9ACTN</name>
<evidence type="ECO:0000256" key="1">
    <source>
        <dbReference type="ARBA" id="ARBA00004651"/>
    </source>
</evidence>
<comment type="subcellular location">
    <subcellularLocation>
        <location evidence="1">Cell membrane</location>
        <topology evidence="1">Multi-pass membrane protein</topology>
    </subcellularLocation>
</comment>
<evidence type="ECO:0000256" key="5">
    <source>
        <dbReference type="ARBA" id="ARBA00022989"/>
    </source>
</evidence>
<keyword evidence="6 7" id="KW-0472">Membrane</keyword>
<sequence>MTVDDTIRPGFRGTAALLSAALALVWRASSALVVIRVMTALVTGLTPVVTAWLTKEMLDRLVTRAETAQVLGVVLALAGTVLIGSLMPAVADFADVELSRRTRLTGRQELYRAIGGFGGLGRFEDPAFQDRLQLAVSNGPATPAQVTSNGLGIAQGTVTVAGFVILLAGLSPWMAVVVAVAALPTIHAEFALSRQRAAMMLQLGHAERRELFYADLVSSVTAAKEIRLYGLGNLFSGRMTAELRRINRAMRDMDLREFRVQSLLTGLAAVVAGGGLVWAVLSARSGRLVVGDIVVFAAAVAGVQTTLGSIIAGIARTHQALLVFTHYQHVVQAPADLAPLPDRPVLPVPPLRDSIELRDVWFRYGPSLPWILRGVDLTITADSTTALVGLNGAGKSTLIKLLCRFYDPTRGAVLWDGVDLRQFPVDELRRRISAVFQDFMAYDLSAAENIGLGEIRSLDDRQAIVAAAEQAGCHTTVEKLPRGYDTLLTRYFSPDDTPENTEGVLLSGGQWQRLALARSFMRTHCDLLILDEPSAGLDADAEHEVHTRLRTLRGGATALLISHRLSAVRDADTIVVLSDGTAVERGDHATLMAGDGPYARLFNLQAAGYQSAAPEPHPSTGR</sequence>
<evidence type="ECO:0000313" key="10">
    <source>
        <dbReference type="EMBL" id="GID48138.1"/>
    </source>
</evidence>
<dbReference type="RefSeq" id="WP_204298238.1">
    <property type="nucleotide sequence ID" value="NZ_BAAAGQ010000014.1"/>
</dbReference>
<evidence type="ECO:0000256" key="2">
    <source>
        <dbReference type="ARBA" id="ARBA00022692"/>
    </source>
</evidence>
<dbReference type="InterPro" id="IPR017871">
    <property type="entry name" value="ABC_transporter-like_CS"/>
</dbReference>
<dbReference type="Gene3D" id="1.20.1560.10">
    <property type="entry name" value="ABC transporter type 1, transmembrane domain"/>
    <property type="match status" value="1"/>
</dbReference>
<dbReference type="Pfam" id="PF00005">
    <property type="entry name" value="ABC_tran"/>
    <property type="match status" value="1"/>
</dbReference>
<feature type="domain" description="ABC transmembrane type-1" evidence="9">
    <location>
        <begin position="40"/>
        <end position="319"/>
    </location>
</feature>
<organism evidence="10">
    <name type="scientific">Actinoplanes campanulatus</name>
    <dbReference type="NCBI Taxonomy" id="113559"/>
    <lineage>
        <taxon>Bacteria</taxon>
        <taxon>Bacillati</taxon>
        <taxon>Actinomycetota</taxon>
        <taxon>Actinomycetes</taxon>
        <taxon>Micromonosporales</taxon>
        <taxon>Micromonosporaceae</taxon>
        <taxon>Actinoplanes</taxon>
    </lineage>
</organism>
<dbReference type="InterPro" id="IPR003593">
    <property type="entry name" value="AAA+_ATPase"/>
</dbReference>
<keyword evidence="5 7" id="KW-1133">Transmembrane helix</keyword>
<feature type="transmembrane region" description="Helical" evidence="7">
    <location>
        <begin position="70"/>
        <end position="91"/>
    </location>
</feature>
<evidence type="ECO:0000256" key="6">
    <source>
        <dbReference type="ARBA" id="ARBA00023136"/>
    </source>
</evidence>
<dbReference type="PANTHER" id="PTHR24221">
    <property type="entry name" value="ATP-BINDING CASSETTE SUB-FAMILY B"/>
    <property type="match status" value="1"/>
</dbReference>
<feature type="transmembrane region" description="Helical" evidence="7">
    <location>
        <begin position="260"/>
        <end position="281"/>
    </location>
</feature>
<protein>
    <submittedName>
        <fullName evidence="10">Multidrug ABC transporter permease</fullName>
    </submittedName>
</protein>
<keyword evidence="2 7" id="KW-0812">Transmembrane</keyword>
<accession>A0ABQ3WPL1</accession>
<dbReference type="InterPro" id="IPR011527">
    <property type="entry name" value="ABC1_TM_dom"/>
</dbReference>
<proteinExistence type="predicted"/>
<dbReference type="PANTHER" id="PTHR24221:SF654">
    <property type="entry name" value="ATP-BINDING CASSETTE SUB-FAMILY B MEMBER 6"/>
    <property type="match status" value="1"/>
</dbReference>
<evidence type="ECO:0000259" key="8">
    <source>
        <dbReference type="PROSITE" id="PS50893"/>
    </source>
</evidence>
<dbReference type="InterPro" id="IPR039421">
    <property type="entry name" value="Type_1_exporter"/>
</dbReference>
<reference evidence="10" key="1">
    <citation type="submission" date="2021-01" db="EMBL/GenBank/DDBJ databases">
        <title>Whole genome shotgun sequence of Actinoplanes capillaceus NBRC 16408.</title>
        <authorList>
            <person name="Komaki H."/>
            <person name="Tamura T."/>
        </authorList>
    </citation>
    <scope>NUCLEOTIDE SEQUENCE [LARGE SCALE GENOMIC DNA]</scope>
    <source>
        <strain evidence="10">NBRC 16408</strain>
    </source>
</reference>
<evidence type="ECO:0000256" key="7">
    <source>
        <dbReference type="SAM" id="Phobius"/>
    </source>
</evidence>
<feature type="transmembrane region" description="Helical" evidence="7">
    <location>
        <begin position="40"/>
        <end position="58"/>
    </location>
</feature>
<dbReference type="PROSITE" id="PS00211">
    <property type="entry name" value="ABC_TRANSPORTER_1"/>
    <property type="match status" value="1"/>
</dbReference>
<keyword evidence="3" id="KW-0547">Nucleotide-binding</keyword>
<dbReference type="EMBL" id="BOMF01000102">
    <property type="protein sequence ID" value="GID48138.1"/>
    <property type="molecule type" value="Genomic_DNA"/>
</dbReference>
<dbReference type="Gene3D" id="3.40.50.300">
    <property type="entry name" value="P-loop containing nucleotide triphosphate hydrolases"/>
    <property type="match status" value="1"/>
</dbReference>
<dbReference type="InterPro" id="IPR027417">
    <property type="entry name" value="P-loop_NTPase"/>
</dbReference>
<evidence type="ECO:0000256" key="4">
    <source>
        <dbReference type="ARBA" id="ARBA00022840"/>
    </source>
</evidence>
<dbReference type="InterPro" id="IPR003439">
    <property type="entry name" value="ABC_transporter-like_ATP-bd"/>
</dbReference>
<dbReference type="SUPFAM" id="SSF52540">
    <property type="entry name" value="P-loop containing nucleoside triphosphate hydrolases"/>
    <property type="match status" value="1"/>
</dbReference>
<feature type="domain" description="ABC transporter" evidence="8">
    <location>
        <begin position="355"/>
        <end position="604"/>
    </location>
</feature>
<comment type="caution">
    <text evidence="10">The sequence shown here is derived from an EMBL/GenBank/DDBJ whole genome shotgun (WGS) entry which is preliminary data.</text>
</comment>
<feature type="transmembrane region" description="Helical" evidence="7">
    <location>
        <begin position="160"/>
        <end position="186"/>
    </location>
</feature>